<dbReference type="PANTHER" id="PTHR32432:SF3">
    <property type="entry name" value="ETHANOLAMINE UTILIZATION PROTEIN EUTJ"/>
    <property type="match status" value="1"/>
</dbReference>
<dbReference type="SUPFAM" id="SSF53067">
    <property type="entry name" value="Actin-like ATPase domain"/>
    <property type="match status" value="2"/>
</dbReference>
<dbReference type="PANTHER" id="PTHR32432">
    <property type="entry name" value="CELL DIVISION PROTEIN FTSA-RELATED"/>
    <property type="match status" value="1"/>
</dbReference>
<organism evidence="1">
    <name type="scientific">marine sediment metagenome</name>
    <dbReference type="NCBI Taxonomy" id="412755"/>
    <lineage>
        <taxon>unclassified sequences</taxon>
        <taxon>metagenomes</taxon>
        <taxon>ecological metagenomes</taxon>
    </lineage>
</organism>
<proteinExistence type="predicted"/>
<feature type="non-terminal residue" evidence="1">
    <location>
        <position position="236"/>
    </location>
</feature>
<dbReference type="Pfam" id="PF11104">
    <property type="entry name" value="PilM_2"/>
    <property type="match status" value="1"/>
</dbReference>
<dbReference type="Gene3D" id="3.30.420.40">
    <property type="match status" value="2"/>
</dbReference>
<feature type="non-terminal residue" evidence="1">
    <location>
        <position position="1"/>
    </location>
</feature>
<dbReference type="InterPro" id="IPR005883">
    <property type="entry name" value="PilM"/>
</dbReference>
<dbReference type="CDD" id="cd24049">
    <property type="entry name" value="ASKHA_NBD_PilM"/>
    <property type="match status" value="1"/>
</dbReference>
<accession>X1KBD3</accession>
<reference evidence="1" key="1">
    <citation type="journal article" date="2014" name="Front. Microbiol.">
        <title>High frequency of phylogenetically diverse reductive dehalogenase-homologous genes in deep subseafloor sedimentary metagenomes.</title>
        <authorList>
            <person name="Kawai M."/>
            <person name="Futagami T."/>
            <person name="Toyoda A."/>
            <person name="Takaki Y."/>
            <person name="Nishi S."/>
            <person name="Hori S."/>
            <person name="Arai W."/>
            <person name="Tsubouchi T."/>
            <person name="Morono Y."/>
            <person name="Uchiyama I."/>
            <person name="Ito T."/>
            <person name="Fujiyama A."/>
            <person name="Inagaki F."/>
            <person name="Takami H."/>
        </authorList>
    </citation>
    <scope>NUCLEOTIDE SEQUENCE</scope>
    <source>
        <strain evidence="1">Expedition CK06-06</strain>
    </source>
</reference>
<dbReference type="AlphaFoldDB" id="X1KBD3"/>
<evidence type="ECO:0008006" key="2">
    <source>
        <dbReference type="Google" id="ProtNLM"/>
    </source>
</evidence>
<dbReference type="InterPro" id="IPR043129">
    <property type="entry name" value="ATPase_NBD"/>
</dbReference>
<comment type="caution">
    <text evidence="1">The sequence shown here is derived from an EMBL/GenBank/DDBJ whole genome shotgun (WGS) entry which is preliminary data.</text>
</comment>
<protein>
    <recommendedName>
        <fullName evidence="2">SHS2 domain-containing protein</fullName>
    </recommendedName>
</protein>
<dbReference type="InterPro" id="IPR050696">
    <property type="entry name" value="FtsA/MreB"/>
</dbReference>
<dbReference type="Gene3D" id="3.30.1490.300">
    <property type="match status" value="1"/>
</dbReference>
<gene>
    <name evidence="1" type="ORF">S03H2_61957</name>
</gene>
<evidence type="ECO:0000313" key="1">
    <source>
        <dbReference type="EMBL" id="GAH87504.1"/>
    </source>
</evidence>
<sequence length="236" mass="26730">AERDELIAISLRQFVKQNNLGKDDIIVSVPSQNSFARFVNLPPVEAKRIPEIIRFEAAQQIPFDINDVQWDWQLMTETDSPERKVGIFAIKNEVVTSVLEHFGRENITVSYVQMAPMALYNYALYDRTDLGKSDNQATIILDIGAENTDLVVCTASTVWQRCIPMGGNAFTKAIADTFKLNFEKAEKLKRTAAMSKYARQMFQAMRPVFTDLASEIQRSLGFYNSSNPDTKLSKMV</sequence>
<dbReference type="EMBL" id="BARU01040035">
    <property type="protein sequence ID" value="GAH87504.1"/>
    <property type="molecule type" value="Genomic_DNA"/>
</dbReference>
<name>X1KBD3_9ZZZZ</name>